<proteinExistence type="predicted"/>
<dbReference type="AlphaFoldDB" id="A0A0F9FIA7"/>
<name>A0A0F9FIA7_9ZZZZ</name>
<evidence type="ECO:0000313" key="1">
    <source>
        <dbReference type="EMBL" id="KKL56985.1"/>
    </source>
</evidence>
<comment type="caution">
    <text evidence="1">The sequence shown here is derived from an EMBL/GenBank/DDBJ whole genome shotgun (WGS) entry which is preliminary data.</text>
</comment>
<dbReference type="EMBL" id="LAZR01030314">
    <property type="protein sequence ID" value="KKL56985.1"/>
    <property type="molecule type" value="Genomic_DNA"/>
</dbReference>
<protein>
    <submittedName>
        <fullName evidence="1">Uncharacterized protein</fullName>
    </submittedName>
</protein>
<accession>A0A0F9FIA7</accession>
<sequence length="70" mass="7461">MSEKSYISAECGPILVGSVGKVVLNRVSYDVCRATEVHLSKDTAFIGAHGLYAQVKLARDTGHAIARGNK</sequence>
<feature type="non-terminal residue" evidence="1">
    <location>
        <position position="70"/>
    </location>
</feature>
<gene>
    <name evidence="1" type="ORF">LCGC14_2239930</name>
</gene>
<organism evidence="1">
    <name type="scientific">marine sediment metagenome</name>
    <dbReference type="NCBI Taxonomy" id="412755"/>
    <lineage>
        <taxon>unclassified sequences</taxon>
        <taxon>metagenomes</taxon>
        <taxon>ecological metagenomes</taxon>
    </lineage>
</organism>
<reference evidence="1" key="1">
    <citation type="journal article" date="2015" name="Nature">
        <title>Complex archaea that bridge the gap between prokaryotes and eukaryotes.</title>
        <authorList>
            <person name="Spang A."/>
            <person name="Saw J.H."/>
            <person name="Jorgensen S.L."/>
            <person name="Zaremba-Niedzwiedzka K."/>
            <person name="Martijn J."/>
            <person name="Lind A.E."/>
            <person name="van Eijk R."/>
            <person name="Schleper C."/>
            <person name="Guy L."/>
            <person name="Ettema T.J."/>
        </authorList>
    </citation>
    <scope>NUCLEOTIDE SEQUENCE</scope>
</reference>